<dbReference type="Gene3D" id="3.40.50.11780">
    <property type="match status" value="2"/>
</dbReference>
<gene>
    <name evidence="4" type="ORF">RKA07_11705</name>
</gene>
<dbReference type="Proteomes" id="UP001267407">
    <property type="component" value="Unassembled WGS sequence"/>
</dbReference>
<evidence type="ECO:0000259" key="3">
    <source>
        <dbReference type="Pfam" id="PF17482"/>
    </source>
</evidence>
<evidence type="ECO:0000259" key="2">
    <source>
        <dbReference type="Pfam" id="PF04984"/>
    </source>
</evidence>
<dbReference type="Pfam" id="PF04984">
    <property type="entry name" value="Phage_sheath_1"/>
    <property type="match status" value="1"/>
</dbReference>
<dbReference type="PANTHER" id="PTHR35861:SF1">
    <property type="entry name" value="PHAGE TAIL SHEATH PROTEIN"/>
    <property type="match status" value="1"/>
</dbReference>
<dbReference type="PANTHER" id="PTHR35861">
    <property type="match status" value="1"/>
</dbReference>
<sequence length="720" mass="78294">MSNYLAPGVFVEEVSFRSRSIEGVSTSVAAMVGPTRFGPVRGRPEVVTSFADFRRIYGDIQDLTLGGKHTLNYTAIAAKSFFDNGGKLLYVARTGNFPDPDNSFGIASDTDNHVTFSSRFPGAMGNFTLEFDWRDSENLLQIQPVSSPAVDEVLFLEATGVTSSARSGASPADGAFPVTIRALVRRVSDTAYAIHQNLCQITDKDDAPVDPASFETNAEGEALLESAGLSRDKTESLRFSRVSIRQPASGSLDGGAFGALSFSAPTDLSAFYEGDHWGDRNTLLGAINTEGTSFQINSELNEGVDSNIDLPLAALAASADTVQAVMVQRTFDIAVHSGGPDGPIVHTYSGISTAHDADNGLPHILPSEPDSRNDQLTSPVACEFADDISAGEVLPALYNMFDEEAMNPSGLSVEGPRFLITLEGGSDGDAPQALHYGGATDEVNGSSGFAALEEVEDISIVMAPAAAADADQHQAVVAEMQKHCRRMRYRIGIVDSRESMALSEVREFRSNFNDSRLALYYPWVVISDPRGIRKTINVPPAGFIAGIYAYTDVQRGVHKTPANTPVIGALRFAQEINQFQQELLNPTGINCLRSFPGRGHQVWGGRTLSDDPEWKYLSVRRYFLYLERSIEKSTQWAVFEPNGERLWENVRNAVDAFLFNEWRNGRLLGSEKTAWFVRCDRSTMTQNDLDNGRLVCEVGAAALKPAEFVVFRVGQKTADS</sequence>
<proteinExistence type="inferred from homology"/>
<evidence type="ECO:0000313" key="4">
    <source>
        <dbReference type="EMBL" id="MDS1310754.1"/>
    </source>
</evidence>
<feature type="domain" description="Tail sheath protein C-terminal" evidence="3">
    <location>
        <begin position="609"/>
        <end position="713"/>
    </location>
</feature>
<keyword evidence="5" id="KW-1185">Reference proteome</keyword>
<organism evidence="4 5">
    <name type="scientific">Marinobacter xiaoshiensis</name>
    <dbReference type="NCBI Taxonomy" id="3073652"/>
    <lineage>
        <taxon>Bacteria</taxon>
        <taxon>Pseudomonadati</taxon>
        <taxon>Pseudomonadota</taxon>
        <taxon>Gammaproteobacteria</taxon>
        <taxon>Pseudomonadales</taxon>
        <taxon>Marinobacteraceae</taxon>
        <taxon>Marinobacter</taxon>
    </lineage>
</organism>
<dbReference type="InterPro" id="IPR035089">
    <property type="entry name" value="Phage_sheath_subtilisin"/>
</dbReference>
<protein>
    <submittedName>
        <fullName evidence="4">Phage tail sheath subtilisin-like domain-containing protein</fullName>
    </submittedName>
</protein>
<comment type="similarity">
    <text evidence="1">Belongs to the myoviridae tail sheath protein family.</text>
</comment>
<accession>A0ABU2HI62</accession>
<dbReference type="InterPro" id="IPR052042">
    <property type="entry name" value="Tail_sheath_structural"/>
</dbReference>
<dbReference type="EMBL" id="JAVMBO010000016">
    <property type="protein sequence ID" value="MDS1310754.1"/>
    <property type="molecule type" value="Genomic_DNA"/>
</dbReference>
<reference evidence="4" key="1">
    <citation type="submission" date="2023-09" db="EMBL/GenBank/DDBJ databases">
        <title>Marinobacter sediminicola sp. nov. and Marinobacter maritimum sp. nov., isolated from marine sediment.</title>
        <authorList>
            <person name="An J."/>
        </authorList>
    </citation>
    <scope>NUCLEOTIDE SEQUENCE</scope>
    <source>
        <strain evidence="4">F60267</strain>
    </source>
</reference>
<evidence type="ECO:0000256" key="1">
    <source>
        <dbReference type="ARBA" id="ARBA00008005"/>
    </source>
</evidence>
<comment type="caution">
    <text evidence="4">The sequence shown here is derived from an EMBL/GenBank/DDBJ whole genome shotgun (WGS) entry which is preliminary data.</text>
</comment>
<evidence type="ECO:0000313" key="5">
    <source>
        <dbReference type="Proteomes" id="UP001267407"/>
    </source>
</evidence>
<dbReference type="RefSeq" id="WP_310966394.1">
    <property type="nucleotide sequence ID" value="NZ_JAVMBO010000016.1"/>
</dbReference>
<dbReference type="Pfam" id="PF17482">
    <property type="entry name" value="Phage_sheath_1C"/>
    <property type="match status" value="1"/>
</dbReference>
<feature type="domain" description="Tail sheath protein subtilisin-like" evidence="2">
    <location>
        <begin position="450"/>
        <end position="608"/>
    </location>
</feature>
<dbReference type="InterPro" id="IPR020287">
    <property type="entry name" value="Tail_sheath_C"/>
</dbReference>
<name>A0ABU2HI62_9GAMM</name>